<evidence type="ECO:0000256" key="1">
    <source>
        <dbReference type="ARBA" id="ARBA00006484"/>
    </source>
</evidence>
<dbReference type="InterPro" id="IPR036291">
    <property type="entry name" value="NAD(P)-bd_dom_sf"/>
</dbReference>
<gene>
    <name evidence="4" type="ORF">AB3X52_17975</name>
</gene>
<comment type="caution">
    <text evidence="4">The sequence shown here is derived from an EMBL/GenBank/DDBJ whole genome shotgun (WGS) entry which is preliminary data.</text>
</comment>
<comment type="similarity">
    <text evidence="1 3">Belongs to the short-chain dehydrogenases/reductases (SDR) family.</text>
</comment>
<dbReference type="NCBIfam" id="NF006123">
    <property type="entry name" value="PRK08267.1"/>
    <property type="match status" value="1"/>
</dbReference>
<evidence type="ECO:0000313" key="5">
    <source>
        <dbReference type="Proteomes" id="UP001556631"/>
    </source>
</evidence>
<keyword evidence="5" id="KW-1185">Reference proteome</keyword>
<sequence>MTRRAVLITGAAAGIGRAAALRFAREGFLVGAYDVDDRGLATLATELGDSVVTGHLDVRDEEEWTEALTAFTAASGGRLDVLVNNAGILCSGRFTEIPLAAQRREVEVNVTGVLNGCYLAHPYLRATEGAHVINLASASAIYGQPELATYSATKFAVRGLTEALDLEWRADGITVTALWPLFVDTAMTTDVDIASTRSLGIRLRPEDVAEEILRAATGGHGLLGGVHRAVGRQAQAMFAASGIAPSWLVRAVNRRLAT</sequence>
<name>A0ABV3T3Z4_9ACTN</name>
<evidence type="ECO:0000313" key="4">
    <source>
        <dbReference type="EMBL" id="MEX0429510.1"/>
    </source>
</evidence>
<dbReference type="Pfam" id="PF00106">
    <property type="entry name" value="adh_short"/>
    <property type="match status" value="1"/>
</dbReference>
<dbReference type="RefSeq" id="WP_367995476.1">
    <property type="nucleotide sequence ID" value="NZ_JBFPJR010000046.1"/>
</dbReference>
<evidence type="ECO:0000256" key="2">
    <source>
        <dbReference type="ARBA" id="ARBA00023002"/>
    </source>
</evidence>
<dbReference type="Gene3D" id="3.40.50.720">
    <property type="entry name" value="NAD(P)-binding Rossmann-like Domain"/>
    <property type="match status" value="1"/>
</dbReference>
<accession>A0ABV3T3Z4</accession>
<dbReference type="PANTHER" id="PTHR43391:SF82">
    <property type="entry name" value="OXIDOREDUCTASE SADH-RELATED"/>
    <property type="match status" value="1"/>
</dbReference>
<dbReference type="EMBL" id="JBFPJR010000046">
    <property type="protein sequence ID" value="MEX0429510.1"/>
    <property type="molecule type" value="Genomic_DNA"/>
</dbReference>
<dbReference type="InterPro" id="IPR002347">
    <property type="entry name" value="SDR_fam"/>
</dbReference>
<dbReference type="PRINTS" id="PR00081">
    <property type="entry name" value="GDHRDH"/>
</dbReference>
<reference evidence="4 5" key="1">
    <citation type="submission" date="2024-07" db="EMBL/GenBank/DDBJ databases">
        <authorList>
            <person name="Lee S."/>
            <person name="Kang M."/>
        </authorList>
    </citation>
    <scope>NUCLEOTIDE SEQUENCE [LARGE SCALE GENOMIC DNA]</scope>
    <source>
        <strain evidence="4 5">DS6</strain>
    </source>
</reference>
<dbReference type="Proteomes" id="UP001556631">
    <property type="component" value="Unassembled WGS sequence"/>
</dbReference>
<organism evidence="4 5">
    <name type="scientific">Nocardioides eburneus</name>
    <dbReference type="NCBI Taxonomy" id="3231482"/>
    <lineage>
        <taxon>Bacteria</taxon>
        <taxon>Bacillati</taxon>
        <taxon>Actinomycetota</taxon>
        <taxon>Actinomycetes</taxon>
        <taxon>Propionibacteriales</taxon>
        <taxon>Nocardioidaceae</taxon>
        <taxon>Nocardioides</taxon>
    </lineage>
</organism>
<dbReference type="SUPFAM" id="SSF51735">
    <property type="entry name" value="NAD(P)-binding Rossmann-fold domains"/>
    <property type="match status" value="1"/>
</dbReference>
<keyword evidence="2" id="KW-0560">Oxidoreductase</keyword>
<evidence type="ECO:0000256" key="3">
    <source>
        <dbReference type="RuleBase" id="RU000363"/>
    </source>
</evidence>
<protein>
    <submittedName>
        <fullName evidence="4">SDR family oxidoreductase</fullName>
    </submittedName>
</protein>
<proteinExistence type="inferred from homology"/>
<dbReference type="PRINTS" id="PR00080">
    <property type="entry name" value="SDRFAMILY"/>
</dbReference>
<dbReference type="PANTHER" id="PTHR43391">
    <property type="entry name" value="RETINOL DEHYDROGENASE-RELATED"/>
    <property type="match status" value="1"/>
</dbReference>